<dbReference type="PANTHER" id="PTHR13903:SF8">
    <property type="entry name" value="PIRIN"/>
    <property type="match status" value="1"/>
</dbReference>
<dbReference type="Gene3D" id="2.60.120.10">
    <property type="entry name" value="Jelly Rolls"/>
    <property type="match status" value="2"/>
</dbReference>
<dbReference type="PIRSF" id="PIRSF006232">
    <property type="entry name" value="Pirin"/>
    <property type="match status" value="1"/>
</dbReference>
<dbReference type="SUPFAM" id="SSF51182">
    <property type="entry name" value="RmlC-like cupins"/>
    <property type="match status" value="1"/>
</dbReference>
<dbReference type="InterPro" id="IPR011051">
    <property type="entry name" value="RmlC_Cupin_sf"/>
</dbReference>
<dbReference type="CDD" id="cd02247">
    <property type="entry name" value="cupin_pirin_C"/>
    <property type="match status" value="1"/>
</dbReference>
<dbReference type="AlphaFoldDB" id="A0A8J3JMG6"/>
<keyword evidence="2" id="KW-0408">Iron</keyword>
<evidence type="ECO:0000256" key="1">
    <source>
        <dbReference type="ARBA" id="ARBA00008416"/>
    </source>
</evidence>
<dbReference type="CDD" id="cd02909">
    <property type="entry name" value="cupin_pirin_N"/>
    <property type="match status" value="1"/>
</dbReference>
<evidence type="ECO:0000313" key="7">
    <source>
        <dbReference type="Proteomes" id="UP000601223"/>
    </source>
</evidence>
<accession>A0A8J3JMG6</accession>
<dbReference type="InterPro" id="IPR014710">
    <property type="entry name" value="RmlC-like_jellyroll"/>
</dbReference>
<evidence type="ECO:0000259" key="5">
    <source>
        <dbReference type="Pfam" id="PF05726"/>
    </source>
</evidence>
<dbReference type="RefSeq" id="WP_203746250.1">
    <property type="nucleotide sequence ID" value="NZ_BONF01000016.1"/>
</dbReference>
<feature type="domain" description="Pirin C-terminal" evidence="5">
    <location>
        <begin position="203"/>
        <end position="311"/>
    </location>
</feature>
<dbReference type="Pfam" id="PF05726">
    <property type="entry name" value="Pirin_C"/>
    <property type="match status" value="1"/>
</dbReference>
<comment type="similarity">
    <text evidence="1 3">Belongs to the pirin family.</text>
</comment>
<dbReference type="Pfam" id="PF02678">
    <property type="entry name" value="Pirin"/>
    <property type="match status" value="1"/>
</dbReference>
<dbReference type="PANTHER" id="PTHR13903">
    <property type="entry name" value="PIRIN-RELATED"/>
    <property type="match status" value="1"/>
</dbReference>
<reference evidence="6 7" key="1">
    <citation type="submission" date="2021-01" db="EMBL/GenBank/DDBJ databases">
        <title>Whole genome shotgun sequence of Catellatospora bangladeshensis NBRC 107357.</title>
        <authorList>
            <person name="Komaki H."/>
            <person name="Tamura T."/>
        </authorList>
    </citation>
    <scope>NUCLEOTIDE SEQUENCE [LARGE SCALE GENOMIC DNA]</scope>
    <source>
        <strain evidence="6 7">NBRC 107357</strain>
    </source>
</reference>
<keyword evidence="2" id="KW-0479">Metal-binding</keyword>
<evidence type="ECO:0000256" key="2">
    <source>
        <dbReference type="PIRSR" id="PIRSR006232-1"/>
    </source>
</evidence>
<comment type="cofactor">
    <cofactor evidence="2">
        <name>Fe cation</name>
        <dbReference type="ChEBI" id="CHEBI:24875"/>
    </cofactor>
    <text evidence="2">Binds 1 Fe cation per subunit.</text>
</comment>
<dbReference type="Proteomes" id="UP000601223">
    <property type="component" value="Unassembled WGS sequence"/>
</dbReference>
<sequence length="334" mass="35362">MPAVTVEDLLVLPRVAVPGEAAVERKVASVTAAPSGFEGEGFPVRRAFAGVDLRALDPFIHMDQMGEVEYAPGEPKGTPWHPHRGFETVTYLLDGTFRHQDSHGGGGLISDGDTQWMTAGSGLLHIEAPPEELVLSGGLFHGFQLWVNLPAKQKMSPPRYQDIRAGQVSLLSSPDGGVLLRVIAGEVAGHSGPGITHTPIALVHATLAPGAQLRLPWRPDFNALVYTLAGAGSVGAERRPVKLGDLAVFGAGDVITVEADRAQESRNAAGMDVLILGGLPIREPVMAYGPFVMNTKAELIQAFEDYQAGKLGVIPSEPRKVDVGKGDHPGHDVL</sequence>
<dbReference type="EMBL" id="BONF01000016">
    <property type="protein sequence ID" value="GIF81675.1"/>
    <property type="molecule type" value="Genomic_DNA"/>
</dbReference>
<dbReference type="GO" id="GO:0046872">
    <property type="term" value="F:metal ion binding"/>
    <property type="evidence" value="ECO:0007669"/>
    <property type="project" value="UniProtKB-KW"/>
</dbReference>
<gene>
    <name evidence="6" type="ORF">Cba03nite_30240</name>
</gene>
<feature type="binding site" evidence="2">
    <location>
        <position position="81"/>
    </location>
    <ligand>
        <name>Fe cation</name>
        <dbReference type="ChEBI" id="CHEBI:24875"/>
    </ligand>
</feature>
<keyword evidence="7" id="KW-1185">Reference proteome</keyword>
<name>A0A8J3JMG6_9ACTN</name>
<evidence type="ECO:0000259" key="4">
    <source>
        <dbReference type="Pfam" id="PF02678"/>
    </source>
</evidence>
<evidence type="ECO:0000256" key="3">
    <source>
        <dbReference type="RuleBase" id="RU003457"/>
    </source>
</evidence>
<feature type="binding site" evidence="2">
    <location>
        <position position="83"/>
    </location>
    <ligand>
        <name>Fe cation</name>
        <dbReference type="ChEBI" id="CHEBI:24875"/>
    </ligand>
</feature>
<dbReference type="InterPro" id="IPR012093">
    <property type="entry name" value="Pirin"/>
</dbReference>
<proteinExistence type="inferred from homology"/>
<evidence type="ECO:0000313" key="6">
    <source>
        <dbReference type="EMBL" id="GIF81675.1"/>
    </source>
</evidence>
<feature type="domain" description="Pirin N-terminal" evidence="4">
    <location>
        <begin position="42"/>
        <end position="147"/>
    </location>
</feature>
<feature type="binding site" evidence="2">
    <location>
        <position position="125"/>
    </location>
    <ligand>
        <name>Fe cation</name>
        <dbReference type="ChEBI" id="CHEBI:24875"/>
    </ligand>
</feature>
<dbReference type="InterPro" id="IPR008778">
    <property type="entry name" value="Pirin_C_dom"/>
</dbReference>
<protein>
    <recommendedName>
        <fullName evidence="8">Pirin family protein</fullName>
    </recommendedName>
</protein>
<evidence type="ECO:0008006" key="8">
    <source>
        <dbReference type="Google" id="ProtNLM"/>
    </source>
</evidence>
<organism evidence="6 7">
    <name type="scientific">Catellatospora bangladeshensis</name>
    <dbReference type="NCBI Taxonomy" id="310355"/>
    <lineage>
        <taxon>Bacteria</taxon>
        <taxon>Bacillati</taxon>
        <taxon>Actinomycetota</taxon>
        <taxon>Actinomycetes</taxon>
        <taxon>Micromonosporales</taxon>
        <taxon>Micromonosporaceae</taxon>
        <taxon>Catellatospora</taxon>
    </lineage>
</organism>
<comment type="caution">
    <text evidence="6">The sequence shown here is derived from an EMBL/GenBank/DDBJ whole genome shotgun (WGS) entry which is preliminary data.</text>
</comment>
<dbReference type="InterPro" id="IPR003829">
    <property type="entry name" value="Pirin_N_dom"/>
</dbReference>
<feature type="binding site" evidence="2">
    <location>
        <position position="127"/>
    </location>
    <ligand>
        <name>Fe cation</name>
        <dbReference type="ChEBI" id="CHEBI:24875"/>
    </ligand>
</feature>